<evidence type="ECO:0000313" key="1">
    <source>
        <dbReference type="EMBL" id="KAF9650285.1"/>
    </source>
</evidence>
<name>A0ACB6ZKE3_THEGA</name>
<evidence type="ECO:0000313" key="2">
    <source>
        <dbReference type="Proteomes" id="UP000886501"/>
    </source>
</evidence>
<proteinExistence type="predicted"/>
<reference evidence="1" key="2">
    <citation type="journal article" date="2020" name="Nat. Commun.">
        <title>Large-scale genome sequencing of mycorrhizal fungi provides insights into the early evolution of symbiotic traits.</title>
        <authorList>
            <person name="Miyauchi S."/>
            <person name="Kiss E."/>
            <person name="Kuo A."/>
            <person name="Drula E."/>
            <person name="Kohler A."/>
            <person name="Sanchez-Garcia M."/>
            <person name="Morin E."/>
            <person name="Andreopoulos B."/>
            <person name="Barry K.W."/>
            <person name="Bonito G."/>
            <person name="Buee M."/>
            <person name="Carver A."/>
            <person name="Chen C."/>
            <person name="Cichocki N."/>
            <person name="Clum A."/>
            <person name="Culley D."/>
            <person name="Crous P.W."/>
            <person name="Fauchery L."/>
            <person name="Girlanda M."/>
            <person name="Hayes R.D."/>
            <person name="Keri Z."/>
            <person name="LaButti K."/>
            <person name="Lipzen A."/>
            <person name="Lombard V."/>
            <person name="Magnuson J."/>
            <person name="Maillard F."/>
            <person name="Murat C."/>
            <person name="Nolan M."/>
            <person name="Ohm R.A."/>
            <person name="Pangilinan J."/>
            <person name="Pereira M.F."/>
            <person name="Perotto S."/>
            <person name="Peter M."/>
            <person name="Pfister S."/>
            <person name="Riley R."/>
            <person name="Sitrit Y."/>
            <person name="Stielow J.B."/>
            <person name="Szollosi G."/>
            <person name="Zifcakova L."/>
            <person name="Stursova M."/>
            <person name="Spatafora J.W."/>
            <person name="Tedersoo L."/>
            <person name="Vaario L.M."/>
            <person name="Yamada A."/>
            <person name="Yan M."/>
            <person name="Wang P."/>
            <person name="Xu J."/>
            <person name="Bruns T."/>
            <person name="Baldrian P."/>
            <person name="Vilgalys R."/>
            <person name="Dunand C."/>
            <person name="Henrissat B."/>
            <person name="Grigoriev I.V."/>
            <person name="Hibbett D."/>
            <person name="Nagy L.G."/>
            <person name="Martin F.M."/>
        </authorList>
    </citation>
    <scope>NUCLEOTIDE SEQUENCE</scope>
    <source>
        <strain evidence="1">P2</strain>
    </source>
</reference>
<organism evidence="1 2">
    <name type="scientific">Thelephora ganbajun</name>
    <name type="common">Ganba fungus</name>
    <dbReference type="NCBI Taxonomy" id="370292"/>
    <lineage>
        <taxon>Eukaryota</taxon>
        <taxon>Fungi</taxon>
        <taxon>Dikarya</taxon>
        <taxon>Basidiomycota</taxon>
        <taxon>Agaricomycotina</taxon>
        <taxon>Agaricomycetes</taxon>
        <taxon>Thelephorales</taxon>
        <taxon>Thelephoraceae</taxon>
        <taxon>Thelephora</taxon>
    </lineage>
</organism>
<feature type="non-terminal residue" evidence="1">
    <location>
        <position position="86"/>
    </location>
</feature>
<comment type="caution">
    <text evidence="1">The sequence shown here is derived from an EMBL/GenBank/DDBJ whole genome shotgun (WGS) entry which is preliminary data.</text>
</comment>
<sequence>LHSILLDVRTWANTFSPVNRLPPEILSLIPTFLHYKRSRRSLIEWSQVCRYWRNTFINTPALWTHFSCKDPARTHAFLERSKSAPV</sequence>
<reference evidence="1" key="1">
    <citation type="submission" date="2019-10" db="EMBL/GenBank/DDBJ databases">
        <authorList>
            <consortium name="DOE Joint Genome Institute"/>
            <person name="Kuo A."/>
            <person name="Miyauchi S."/>
            <person name="Kiss E."/>
            <person name="Drula E."/>
            <person name="Kohler A."/>
            <person name="Sanchez-Garcia M."/>
            <person name="Andreopoulos B."/>
            <person name="Barry K.W."/>
            <person name="Bonito G."/>
            <person name="Buee M."/>
            <person name="Carver A."/>
            <person name="Chen C."/>
            <person name="Cichocki N."/>
            <person name="Clum A."/>
            <person name="Culley D."/>
            <person name="Crous P.W."/>
            <person name="Fauchery L."/>
            <person name="Girlanda M."/>
            <person name="Hayes R."/>
            <person name="Keri Z."/>
            <person name="Labutti K."/>
            <person name="Lipzen A."/>
            <person name="Lombard V."/>
            <person name="Magnuson J."/>
            <person name="Maillard F."/>
            <person name="Morin E."/>
            <person name="Murat C."/>
            <person name="Nolan M."/>
            <person name="Ohm R."/>
            <person name="Pangilinan J."/>
            <person name="Pereira M."/>
            <person name="Perotto S."/>
            <person name="Peter M."/>
            <person name="Riley R."/>
            <person name="Sitrit Y."/>
            <person name="Stielow B."/>
            <person name="Szollosi G."/>
            <person name="Zifcakova L."/>
            <person name="Stursova M."/>
            <person name="Spatafora J.W."/>
            <person name="Tedersoo L."/>
            <person name="Vaario L.-M."/>
            <person name="Yamada A."/>
            <person name="Yan M."/>
            <person name="Wang P."/>
            <person name="Xu J."/>
            <person name="Bruns T."/>
            <person name="Baldrian P."/>
            <person name="Vilgalys R."/>
            <person name="Henrissat B."/>
            <person name="Grigoriev I.V."/>
            <person name="Hibbett D."/>
            <person name="Nagy L.G."/>
            <person name="Martin F.M."/>
        </authorList>
    </citation>
    <scope>NUCLEOTIDE SEQUENCE</scope>
    <source>
        <strain evidence="1">P2</strain>
    </source>
</reference>
<dbReference type="EMBL" id="MU117986">
    <property type="protein sequence ID" value="KAF9650285.1"/>
    <property type="molecule type" value="Genomic_DNA"/>
</dbReference>
<protein>
    <submittedName>
        <fullName evidence="1">Uncharacterized protein</fullName>
    </submittedName>
</protein>
<accession>A0ACB6ZKE3</accession>
<gene>
    <name evidence="1" type="ORF">BDM02DRAFT_3080723</name>
</gene>
<feature type="non-terminal residue" evidence="1">
    <location>
        <position position="1"/>
    </location>
</feature>
<dbReference type="Proteomes" id="UP000886501">
    <property type="component" value="Unassembled WGS sequence"/>
</dbReference>
<keyword evidence="2" id="KW-1185">Reference proteome</keyword>